<protein>
    <submittedName>
        <fullName evidence="2">Diguanylate cyclase (GGDEF)-like protein</fullName>
    </submittedName>
</protein>
<dbReference type="Pfam" id="PF00571">
    <property type="entry name" value="CBS"/>
    <property type="match status" value="1"/>
</dbReference>
<name>A0A4R6LV65_9FIRM</name>
<dbReference type="InterPro" id="IPR000644">
    <property type="entry name" value="CBS_dom"/>
</dbReference>
<dbReference type="InterPro" id="IPR050469">
    <property type="entry name" value="Diguanylate_Cyclase"/>
</dbReference>
<comment type="caution">
    <text evidence="2">The sequence shown here is derived from an EMBL/GenBank/DDBJ whole genome shotgun (WGS) entry which is preliminary data.</text>
</comment>
<proteinExistence type="predicted"/>
<dbReference type="InterPro" id="IPR043128">
    <property type="entry name" value="Rev_trsase/Diguanyl_cyclase"/>
</dbReference>
<dbReference type="OrthoDB" id="9813903at2"/>
<dbReference type="InterPro" id="IPR000160">
    <property type="entry name" value="GGDEF_dom"/>
</dbReference>
<reference evidence="2 3" key="1">
    <citation type="submission" date="2019-03" db="EMBL/GenBank/DDBJ databases">
        <title>Subsurface microbial communities from deep shales in Ohio and West Virginia, USA.</title>
        <authorList>
            <person name="Wrighton K."/>
        </authorList>
    </citation>
    <scope>NUCLEOTIDE SEQUENCE [LARGE SCALE GENOMIC DNA]</scope>
    <source>
        <strain evidence="2 3">MA284_T2</strain>
    </source>
</reference>
<dbReference type="GO" id="GO:1902201">
    <property type="term" value="P:negative regulation of bacterial-type flagellum-dependent cell motility"/>
    <property type="evidence" value="ECO:0007669"/>
    <property type="project" value="TreeGrafter"/>
</dbReference>
<dbReference type="Gene3D" id="3.30.70.270">
    <property type="match status" value="1"/>
</dbReference>
<dbReference type="InterPro" id="IPR046342">
    <property type="entry name" value="CBS_dom_sf"/>
</dbReference>
<dbReference type="RefSeq" id="WP_133514959.1">
    <property type="nucleotide sequence ID" value="NZ_SNWX01000010.1"/>
</dbReference>
<dbReference type="SUPFAM" id="SSF55073">
    <property type="entry name" value="Nucleotide cyclase"/>
    <property type="match status" value="1"/>
</dbReference>
<dbReference type="PROSITE" id="PS50887">
    <property type="entry name" value="GGDEF"/>
    <property type="match status" value="1"/>
</dbReference>
<dbReference type="GO" id="GO:0005886">
    <property type="term" value="C:plasma membrane"/>
    <property type="evidence" value="ECO:0007669"/>
    <property type="project" value="TreeGrafter"/>
</dbReference>
<organism evidence="2 3">
    <name type="scientific">Halanaerobium saccharolyticum</name>
    <dbReference type="NCBI Taxonomy" id="43595"/>
    <lineage>
        <taxon>Bacteria</taxon>
        <taxon>Bacillati</taxon>
        <taxon>Bacillota</taxon>
        <taxon>Clostridia</taxon>
        <taxon>Halanaerobiales</taxon>
        <taxon>Halanaerobiaceae</taxon>
        <taxon>Halanaerobium</taxon>
    </lineage>
</organism>
<dbReference type="GO" id="GO:0043709">
    <property type="term" value="P:cell adhesion involved in single-species biofilm formation"/>
    <property type="evidence" value="ECO:0007669"/>
    <property type="project" value="TreeGrafter"/>
</dbReference>
<dbReference type="Proteomes" id="UP000295064">
    <property type="component" value="Unassembled WGS sequence"/>
</dbReference>
<dbReference type="AlphaFoldDB" id="A0A4R6LV65"/>
<dbReference type="PANTHER" id="PTHR45138">
    <property type="entry name" value="REGULATORY COMPONENTS OF SENSORY TRANSDUCTION SYSTEM"/>
    <property type="match status" value="1"/>
</dbReference>
<dbReference type="InterPro" id="IPR029787">
    <property type="entry name" value="Nucleotide_cyclase"/>
</dbReference>
<accession>A0A4R6LV65</accession>
<dbReference type="GO" id="GO:0052621">
    <property type="term" value="F:diguanylate cyclase activity"/>
    <property type="evidence" value="ECO:0007669"/>
    <property type="project" value="TreeGrafter"/>
</dbReference>
<dbReference type="Pfam" id="PF00990">
    <property type="entry name" value="GGDEF"/>
    <property type="match status" value="1"/>
</dbReference>
<sequence length="304" mass="34514">MNKIGDICRENRGVTVPISARTKNLVDIFNLNNIQSIVVLKEERAAGLVMRDKLFYRLGSRFGYNLYMQKNVNVVMDSKPLIIDFDEPVLKVSQIAMRRPQEKIYDSIIITKNNKYYGILSIKDLLIEVSELKIKTARNANPLTGLPGNLTIESEIKEKIKSGEKFSVLYLDLDNFKAYNDSYGYRKGDEVINYTAEVLNNCAQKIMGETFLGHIGGDDFVIITEAEDDEYLAELIIEKFDVGICRFFKSKDVLRGYIVCPDRQHKIVNIPLTSISIAIVLNSDRKLKNHLEISDRAAEFDAAG</sequence>
<dbReference type="EMBL" id="SNWX01000010">
    <property type="protein sequence ID" value="TDO90097.1"/>
    <property type="molecule type" value="Genomic_DNA"/>
</dbReference>
<evidence type="ECO:0000313" key="2">
    <source>
        <dbReference type="EMBL" id="TDO90097.1"/>
    </source>
</evidence>
<dbReference type="NCBIfam" id="TIGR00254">
    <property type="entry name" value="GGDEF"/>
    <property type="match status" value="1"/>
</dbReference>
<dbReference type="SMART" id="SM00267">
    <property type="entry name" value="GGDEF"/>
    <property type="match status" value="1"/>
</dbReference>
<gene>
    <name evidence="2" type="ORF">DFR79_11056</name>
</gene>
<dbReference type="CDD" id="cd01949">
    <property type="entry name" value="GGDEF"/>
    <property type="match status" value="1"/>
</dbReference>
<dbReference type="SUPFAM" id="SSF54631">
    <property type="entry name" value="CBS-domain pair"/>
    <property type="match status" value="1"/>
</dbReference>
<feature type="domain" description="GGDEF" evidence="1">
    <location>
        <begin position="164"/>
        <end position="296"/>
    </location>
</feature>
<dbReference type="Gene3D" id="3.10.580.10">
    <property type="entry name" value="CBS-domain"/>
    <property type="match status" value="1"/>
</dbReference>
<dbReference type="PANTHER" id="PTHR45138:SF9">
    <property type="entry name" value="DIGUANYLATE CYCLASE DGCM-RELATED"/>
    <property type="match status" value="1"/>
</dbReference>
<evidence type="ECO:0000259" key="1">
    <source>
        <dbReference type="PROSITE" id="PS50887"/>
    </source>
</evidence>
<evidence type="ECO:0000313" key="3">
    <source>
        <dbReference type="Proteomes" id="UP000295064"/>
    </source>
</evidence>